<evidence type="ECO:0000313" key="2">
    <source>
        <dbReference type="Proteomes" id="UP000094764"/>
    </source>
</evidence>
<reference evidence="2" key="1">
    <citation type="submission" date="2016-09" db="EMBL/GenBank/DDBJ databases">
        <authorList>
            <person name="Gulvik C.A."/>
        </authorList>
    </citation>
    <scope>NUCLEOTIDE SEQUENCE [LARGE SCALE GENOMIC DNA]</scope>
    <source>
        <strain evidence="2">LMG 26306</strain>
    </source>
</reference>
<name>A0A1E5GUJ8_9ENTE</name>
<sequence length="323" mass="37694">MLELLDIKLDGSSWEDLCVKCCRLRFQNEHFQEVPAYHKGDGGIEGFTKTGEGIVIQCYCPDDPNLSINQLYEAQRDKMTEDINKFVENHKVLKKIGLCNISKWLFMVPTYKDRRILEHITKKEKFVLSCKKNKPSELSYISDDFQIIIKVASDFKVEMAQMIRLGITDVKLDTAISEEVDWNDVESEKLENVKRKIRAISPEISQNKDRENRLLDIQMKRYVSGNLEMEYLGEEFPDIRDDIYKITTIFKNRVEEETLMNSDSSLNNEVYKKLSKEYGEVLENSVDYLTPDTIMRIQDHTVAKWLADCSMEFYGGSDKNEEE</sequence>
<dbReference type="STRING" id="903983.BCR23_05595"/>
<accession>A0A1E5GUJ8</accession>
<organism evidence="1 2">
    <name type="scientific">Enterococcus quebecensis</name>
    <dbReference type="NCBI Taxonomy" id="903983"/>
    <lineage>
        <taxon>Bacteria</taxon>
        <taxon>Bacillati</taxon>
        <taxon>Bacillota</taxon>
        <taxon>Bacilli</taxon>
        <taxon>Lactobacillales</taxon>
        <taxon>Enterococcaceae</taxon>
        <taxon>Enterococcus</taxon>
    </lineage>
</organism>
<proteinExistence type="predicted"/>
<comment type="caution">
    <text evidence="1">The sequence shown here is derived from an EMBL/GenBank/DDBJ whole genome shotgun (WGS) entry which is preliminary data.</text>
</comment>
<keyword evidence="2" id="KW-1185">Reference proteome</keyword>
<dbReference type="RefSeq" id="WP_069634817.1">
    <property type="nucleotide sequence ID" value="NZ_JXKZ01000015.1"/>
</dbReference>
<dbReference type="Proteomes" id="UP000094764">
    <property type="component" value="Unassembled WGS sequence"/>
</dbReference>
<dbReference type="AlphaFoldDB" id="A0A1E5GUJ8"/>
<evidence type="ECO:0000313" key="1">
    <source>
        <dbReference type="EMBL" id="OEG16363.1"/>
    </source>
</evidence>
<protein>
    <submittedName>
        <fullName evidence="1">Uncharacterized protein</fullName>
    </submittedName>
</protein>
<gene>
    <name evidence="1" type="ORF">BCR23_05595</name>
</gene>
<dbReference type="EMBL" id="MIKB01000013">
    <property type="protein sequence ID" value="OEG16363.1"/>
    <property type="molecule type" value="Genomic_DNA"/>
</dbReference>
<dbReference type="OrthoDB" id="2962756at2"/>